<dbReference type="InterPro" id="IPR050190">
    <property type="entry name" value="UPF0213_domain"/>
</dbReference>
<evidence type="ECO:0000256" key="1">
    <source>
        <dbReference type="ARBA" id="ARBA00007435"/>
    </source>
</evidence>
<dbReference type="PROSITE" id="PS50164">
    <property type="entry name" value="GIY_YIG"/>
    <property type="match status" value="1"/>
</dbReference>
<dbReference type="AlphaFoldDB" id="A0A378IXY3"/>
<feature type="domain" description="GIY-YIG" evidence="2">
    <location>
        <begin position="17"/>
        <end position="95"/>
    </location>
</feature>
<sequence>MNHWNDLGEEAMAADNQCYWVYILLCSNNTYYTGYTTDLDKRYQSHVNGTGRCKYTRSFKPVCIAQSWKINGSKAQALRIERYIKKLSHRDKQKIIAEPLDFLTRVMSESGTQ</sequence>
<dbReference type="PANTHER" id="PTHR34477">
    <property type="entry name" value="UPF0213 PROTEIN YHBQ"/>
    <property type="match status" value="1"/>
</dbReference>
<dbReference type="InterPro" id="IPR035901">
    <property type="entry name" value="GIY-YIG_endonuc_sf"/>
</dbReference>
<organism evidence="3 4">
    <name type="scientific">Legionella feeleii</name>
    <dbReference type="NCBI Taxonomy" id="453"/>
    <lineage>
        <taxon>Bacteria</taxon>
        <taxon>Pseudomonadati</taxon>
        <taxon>Pseudomonadota</taxon>
        <taxon>Gammaproteobacteria</taxon>
        <taxon>Legionellales</taxon>
        <taxon>Legionellaceae</taxon>
        <taxon>Legionella</taxon>
    </lineage>
</organism>
<dbReference type="SUPFAM" id="SSF82771">
    <property type="entry name" value="GIY-YIG endonuclease"/>
    <property type="match status" value="1"/>
</dbReference>
<dbReference type="Gene3D" id="3.40.1440.10">
    <property type="entry name" value="GIY-YIG endonuclease"/>
    <property type="match status" value="1"/>
</dbReference>
<dbReference type="EMBL" id="UGNY01000001">
    <property type="protein sequence ID" value="STX39893.1"/>
    <property type="molecule type" value="Genomic_DNA"/>
</dbReference>
<name>A0A378IXY3_9GAMM</name>
<dbReference type="CDD" id="cd10456">
    <property type="entry name" value="GIY-YIG_UPF0213"/>
    <property type="match status" value="1"/>
</dbReference>
<gene>
    <name evidence="3" type="ORF">NCTC11978_03099</name>
</gene>
<comment type="similarity">
    <text evidence="1">Belongs to the UPF0213 family.</text>
</comment>
<reference evidence="3 4" key="1">
    <citation type="submission" date="2018-06" db="EMBL/GenBank/DDBJ databases">
        <authorList>
            <consortium name="Pathogen Informatics"/>
            <person name="Doyle S."/>
        </authorList>
    </citation>
    <scope>NUCLEOTIDE SEQUENCE [LARGE SCALE GENOMIC DNA]</scope>
    <source>
        <strain evidence="3 4">NCTC11978</strain>
    </source>
</reference>
<dbReference type="RefSeq" id="WP_244915370.1">
    <property type="nucleotide sequence ID" value="NZ_UGNY01000001.1"/>
</dbReference>
<protein>
    <submittedName>
        <fullName evidence="3">Nuclease</fullName>
    </submittedName>
</protein>
<accession>A0A378IXY3</accession>
<dbReference type="Proteomes" id="UP000254033">
    <property type="component" value="Unassembled WGS sequence"/>
</dbReference>
<proteinExistence type="inferred from homology"/>
<evidence type="ECO:0000313" key="3">
    <source>
        <dbReference type="EMBL" id="STX39893.1"/>
    </source>
</evidence>
<evidence type="ECO:0000259" key="2">
    <source>
        <dbReference type="PROSITE" id="PS50164"/>
    </source>
</evidence>
<evidence type="ECO:0000313" key="4">
    <source>
        <dbReference type="Proteomes" id="UP000254033"/>
    </source>
</evidence>
<dbReference type="Pfam" id="PF01541">
    <property type="entry name" value="GIY-YIG"/>
    <property type="match status" value="1"/>
</dbReference>
<dbReference type="InterPro" id="IPR000305">
    <property type="entry name" value="GIY-YIG_endonuc"/>
</dbReference>
<dbReference type="PANTHER" id="PTHR34477:SF1">
    <property type="entry name" value="UPF0213 PROTEIN YHBQ"/>
    <property type="match status" value="1"/>
</dbReference>